<name>A0ABP9HYC7_9ACTN</name>
<accession>A0ABP9HYC7</accession>
<dbReference type="InterPro" id="IPR036100">
    <property type="entry name" value="QueA_sf"/>
</dbReference>
<proteinExistence type="predicted"/>
<dbReference type="Proteomes" id="UP001500466">
    <property type="component" value="Unassembled WGS sequence"/>
</dbReference>
<keyword evidence="2" id="KW-0808">Transferase</keyword>
<dbReference type="EMBL" id="BAABHS010000025">
    <property type="protein sequence ID" value="GAA4982308.1"/>
    <property type="molecule type" value="Genomic_DNA"/>
</dbReference>
<evidence type="ECO:0000313" key="7">
    <source>
        <dbReference type="Proteomes" id="UP001500466"/>
    </source>
</evidence>
<dbReference type="PANTHER" id="PTHR30307:SF0">
    <property type="entry name" value="S-ADENOSYLMETHIONINE:TRNA RIBOSYLTRANSFERASE-ISOMERASE"/>
    <property type="match status" value="1"/>
</dbReference>
<gene>
    <name evidence="6" type="ORF">GCM10023205_59650</name>
</gene>
<reference evidence="7" key="1">
    <citation type="journal article" date="2019" name="Int. J. Syst. Evol. Microbiol.">
        <title>The Global Catalogue of Microorganisms (GCM) 10K type strain sequencing project: providing services to taxonomists for standard genome sequencing and annotation.</title>
        <authorList>
            <consortium name="The Broad Institute Genomics Platform"/>
            <consortium name="The Broad Institute Genome Sequencing Center for Infectious Disease"/>
            <person name="Wu L."/>
            <person name="Ma J."/>
        </authorList>
    </citation>
    <scope>NUCLEOTIDE SEQUENCE [LARGE SCALE GENOMIC DNA]</scope>
    <source>
        <strain evidence="7">JCM 17986</strain>
    </source>
</reference>
<dbReference type="InterPro" id="IPR042119">
    <property type="entry name" value="QueA_dom2"/>
</dbReference>
<feature type="region of interest" description="Disordered" evidence="5">
    <location>
        <begin position="1"/>
        <end position="21"/>
    </location>
</feature>
<feature type="compositionally biased region" description="Polar residues" evidence="5">
    <location>
        <begin position="1"/>
        <end position="10"/>
    </location>
</feature>
<dbReference type="InterPro" id="IPR003699">
    <property type="entry name" value="QueA"/>
</dbReference>
<keyword evidence="1" id="KW-0963">Cytoplasm</keyword>
<dbReference type="Gene3D" id="3.40.1780.10">
    <property type="entry name" value="QueA-like"/>
    <property type="match status" value="1"/>
</dbReference>
<evidence type="ECO:0000313" key="6">
    <source>
        <dbReference type="EMBL" id="GAA4982308.1"/>
    </source>
</evidence>
<dbReference type="PANTHER" id="PTHR30307">
    <property type="entry name" value="S-ADENOSYLMETHIONINE:TRNA RIBOSYLTRANSFERASE-ISOMERASE"/>
    <property type="match status" value="1"/>
</dbReference>
<evidence type="ECO:0000256" key="5">
    <source>
        <dbReference type="SAM" id="MobiDB-lite"/>
    </source>
</evidence>
<evidence type="ECO:0000256" key="1">
    <source>
        <dbReference type="ARBA" id="ARBA00022490"/>
    </source>
</evidence>
<dbReference type="Gene3D" id="2.40.10.240">
    <property type="entry name" value="QueA-like"/>
    <property type="match status" value="1"/>
</dbReference>
<dbReference type="RefSeq" id="WP_345678835.1">
    <property type="nucleotide sequence ID" value="NZ_BAABHS010000025.1"/>
</dbReference>
<dbReference type="SUPFAM" id="SSF111337">
    <property type="entry name" value="QueA-like"/>
    <property type="match status" value="1"/>
</dbReference>
<sequence length="371" mass="39166">MKTHSLTSSAHAALPVVPPRPATRFTLPDDLNADAPPEARGVARDGVRLLVADGRDAVEHSAFHHLGAYLRAGDLLVVNTSATLPAAVDAIRTDGRGVLVHFSTALDDGRWIAELRPPGNEGGPVPDGRTGEEVALPDGTVLTVDEAFPDPAVREGSRLWTVRVTTPAGAPEDVPAYLHRHGRPITYGYLRGRWPLTHYQTVFSHEPGSAEMPSAARPFTTDVVLGLIASGVVIAPVTLHTGVSSLESGEAPLPERYRVPEQTARLAALTRANGGRVIAVGTTATRALESAALPDGTVVAHEGWTDLVLGPDRPAYAVDGLITGLHAPEASHLLLLEAVAGPEVVGRAYQAALEQGYLWHEFGDSSLLLRA</sequence>
<keyword evidence="7" id="KW-1185">Reference proteome</keyword>
<evidence type="ECO:0000256" key="4">
    <source>
        <dbReference type="ARBA" id="ARBA00022785"/>
    </source>
</evidence>
<dbReference type="InterPro" id="IPR042118">
    <property type="entry name" value="QueA_dom1"/>
</dbReference>
<evidence type="ECO:0000256" key="2">
    <source>
        <dbReference type="ARBA" id="ARBA00022679"/>
    </source>
</evidence>
<keyword evidence="4" id="KW-0671">Queuosine biosynthesis</keyword>
<keyword evidence="3" id="KW-0949">S-adenosyl-L-methionine</keyword>
<evidence type="ECO:0000256" key="3">
    <source>
        <dbReference type="ARBA" id="ARBA00022691"/>
    </source>
</evidence>
<protein>
    <submittedName>
        <fullName evidence="6">S-adenosylmethionine:tRNA ribosyltransferase-isomerase</fullName>
    </submittedName>
</protein>
<organism evidence="6 7">
    <name type="scientific">Yinghuangia aomiensis</name>
    <dbReference type="NCBI Taxonomy" id="676205"/>
    <lineage>
        <taxon>Bacteria</taxon>
        <taxon>Bacillati</taxon>
        <taxon>Actinomycetota</taxon>
        <taxon>Actinomycetes</taxon>
        <taxon>Kitasatosporales</taxon>
        <taxon>Streptomycetaceae</taxon>
        <taxon>Yinghuangia</taxon>
    </lineage>
</organism>
<dbReference type="Pfam" id="PF02547">
    <property type="entry name" value="Queuosine_synth"/>
    <property type="match status" value="1"/>
</dbReference>
<comment type="caution">
    <text evidence="6">The sequence shown here is derived from an EMBL/GenBank/DDBJ whole genome shotgun (WGS) entry which is preliminary data.</text>
</comment>